<evidence type="ECO:0000256" key="1">
    <source>
        <dbReference type="SAM" id="Coils"/>
    </source>
</evidence>
<sequence>MTNTNRTAQIAKAREVDTRIAEAWGAYYAATASAKALRAEARRTRKNIGGYYPDQRARLLARADEKEARAAQIEAEAAPLKEAAIELDKAEYEGWTRFFLVEHIHNTAHCSSFRPTTRVGWLPNVSGLTEAEAVAEYGATLCTICFPSAPVELTTAAVDPATCPGSGKAITRDMPQRRGFAAGNWVECPDCGARVGVPNSAYKVRKHKRA</sequence>
<organism evidence="2 3">
    <name type="scientific">Microbacterium phage Honk</name>
    <dbReference type="NCBI Taxonomy" id="2836095"/>
    <lineage>
        <taxon>Viruses</taxon>
        <taxon>Duplodnaviria</taxon>
        <taxon>Heunggongvirae</taxon>
        <taxon>Uroviricota</taxon>
        <taxon>Caudoviricetes</taxon>
        <taxon>Casidaviridae</taxon>
        <taxon>Honkvirus</taxon>
        <taxon>Honkvirus honk</taxon>
    </lineage>
</organism>
<proteinExistence type="predicted"/>
<evidence type="ECO:0000313" key="3">
    <source>
        <dbReference type="Proteomes" id="UP000693682"/>
    </source>
</evidence>
<dbReference type="EMBL" id="MW862981">
    <property type="protein sequence ID" value="QWY81895.1"/>
    <property type="molecule type" value="Genomic_DNA"/>
</dbReference>
<feature type="coiled-coil region" evidence="1">
    <location>
        <begin position="56"/>
        <end position="83"/>
    </location>
</feature>
<dbReference type="Proteomes" id="UP000693682">
    <property type="component" value="Segment"/>
</dbReference>
<gene>
    <name evidence="2" type="primary">72</name>
    <name evidence="2" type="ORF">SEA_HONK_72</name>
</gene>
<protein>
    <submittedName>
        <fullName evidence="2">Uncharacterized protein</fullName>
    </submittedName>
</protein>
<keyword evidence="3" id="KW-1185">Reference proteome</keyword>
<accession>A0A8F3E5L6</accession>
<evidence type="ECO:0000313" key="2">
    <source>
        <dbReference type="EMBL" id="QWY81895.1"/>
    </source>
</evidence>
<name>A0A8F3E5L6_9CAUD</name>
<reference evidence="2" key="1">
    <citation type="submission" date="2021-04" db="EMBL/GenBank/DDBJ databases">
        <authorList>
            <person name="Ulbrich M."/>
            <person name="Aldana K.S."/>
            <person name="Brown J.W."/>
            <person name="Campbell D.M."/>
            <person name="Chai A.E."/>
            <person name="Dalson K.A."/>
            <person name="Dembinski E."/>
            <person name="Gomez D.E."/>
            <person name="Gupta K."/>
            <person name="Guyot M."/>
            <person name="Hocutt K.M."/>
            <person name="Holsinger J.M."/>
            <person name="Ibarra L.A."/>
            <person name="Jeon T.-Y."/>
            <person name="Mackenzie M."/>
            <person name="Marquez I.-P.P."/>
            <person name="Mathenge R.W."/>
            <person name="Mo B.F."/>
            <person name="Nelson S."/>
            <person name="Zepeda J."/>
            <person name="Zhang L.J."/>
            <person name="Ngo R."/>
            <person name="Tse V.Y."/>
            <person name="Garlena R.A."/>
            <person name="Russell D.A."/>
            <person name="Pope W.H."/>
            <person name="Jacobs-Sera D."/>
            <person name="Hatfull G.F."/>
            <person name="Reddi K."/>
            <person name="Moberg-Parker J."/>
            <person name="Freise A.C."/>
        </authorList>
    </citation>
    <scope>NUCLEOTIDE SEQUENCE</scope>
</reference>
<keyword evidence="1" id="KW-0175">Coiled coil</keyword>